<keyword evidence="5" id="KW-0812">Transmembrane</keyword>
<dbReference type="Gene3D" id="3.90.550.10">
    <property type="entry name" value="Spore Coat Polysaccharide Biosynthesis Protein SpsA, Chain A"/>
    <property type="match status" value="1"/>
</dbReference>
<keyword evidence="8" id="KW-1185">Reference proteome</keyword>
<keyword evidence="3 7" id="KW-0808">Transferase</keyword>
<feature type="region of interest" description="Disordered" evidence="4">
    <location>
        <begin position="431"/>
        <end position="460"/>
    </location>
</feature>
<dbReference type="Pfam" id="PF13632">
    <property type="entry name" value="Glyco_trans_2_3"/>
    <property type="match status" value="1"/>
</dbReference>
<evidence type="ECO:0000256" key="4">
    <source>
        <dbReference type="SAM" id="MobiDB-lite"/>
    </source>
</evidence>
<dbReference type="KEGG" id="awe:JG540_04175"/>
<dbReference type="PANTHER" id="PTHR43630:SF1">
    <property type="entry name" value="POLY-BETA-1,6-N-ACETYL-D-GLUCOSAMINE SYNTHASE"/>
    <property type="match status" value="1"/>
</dbReference>
<protein>
    <submittedName>
        <fullName evidence="7">Glycosyltransferase family 2 protein</fullName>
    </submittedName>
</protein>
<keyword evidence="5" id="KW-1133">Transmembrane helix</keyword>
<feature type="transmembrane region" description="Helical" evidence="5">
    <location>
        <begin position="327"/>
        <end position="351"/>
    </location>
</feature>
<proteinExistence type="inferred from homology"/>
<evidence type="ECO:0000256" key="2">
    <source>
        <dbReference type="ARBA" id="ARBA00022676"/>
    </source>
</evidence>
<evidence type="ECO:0000313" key="8">
    <source>
        <dbReference type="Proteomes" id="UP000595895"/>
    </source>
</evidence>
<dbReference type="SUPFAM" id="SSF53448">
    <property type="entry name" value="Nucleotide-diphospho-sugar transferases"/>
    <property type="match status" value="1"/>
</dbReference>
<dbReference type="EMBL" id="CP066802">
    <property type="protein sequence ID" value="QQM68050.1"/>
    <property type="molecule type" value="Genomic_DNA"/>
</dbReference>
<accession>A0A7T7MB32</accession>
<feature type="transmembrane region" description="Helical" evidence="5">
    <location>
        <begin position="22"/>
        <end position="44"/>
    </location>
</feature>
<comment type="similarity">
    <text evidence="1">Belongs to the glycosyltransferase 2 family.</text>
</comment>
<evidence type="ECO:0000256" key="1">
    <source>
        <dbReference type="ARBA" id="ARBA00006739"/>
    </source>
</evidence>
<keyword evidence="2" id="KW-0328">Glycosyltransferase</keyword>
<feature type="transmembrane region" description="Helical" evidence="5">
    <location>
        <begin position="357"/>
        <end position="382"/>
    </location>
</feature>
<evidence type="ECO:0000256" key="3">
    <source>
        <dbReference type="ARBA" id="ARBA00022679"/>
    </source>
</evidence>
<reference evidence="7 8" key="1">
    <citation type="submission" date="2020-12" db="EMBL/GenBank/DDBJ databases">
        <authorList>
            <person name="Zhou J."/>
        </authorList>
    </citation>
    <scope>NUCLEOTIDE SEQUENCE [LARGE SCALE GENOMIC DNA]</scope>
    <source>
        <strain evidence="7 8">CCUG 61299</strain>
    </source>
</reference>
<dbReference type="InterPro" id="IPR001173">
    <property type="entry name" value="Glyco_trans_2-like"/>
</dbReference>
<name>A0A7T7MB32_9ACTO</name>
<dbReference type="Proteomes" id="UP000595895">
    <property type="component" value="Chromosome"/>
</dbReference>
<keyword evidence="5" id="KW-0472">Membrane</keyword>
<dbReference type="GO" id="GO:0016757">
    <property type="term" value="F:glycosyltransferase activity"/>
    <property type="evidence" value="ECO:0007669"/>
    <property type="project" value="UniProtKB-KW"/>
</dbReference>
<sequence length="460" mass="50447">MSSARSLVLDQIPPVFVAADQVTAGAALAMVLLVLAYTFLLVVLSRSRRRPLPGPAAADPDLQVIILMPCLNEAKVIRASVNRLLSIPDRGLHVIVIDDGSDDGTTRSLVGIRDRRLHVLRRRLPNARKGKGEALNDALDRVRRASARLPDSQVVVGIIDADGRLDPWAVERVRAVFSDPQVGALQLGVRINNRFRSLLARMQDMEFVIFTSVFQEGRRYLGSVGMGGNAQFTRLSALNALGPRPWTRSLTEDFDLGLRLNTTAWRNEYDGAAAVHQQGVTSLKRLVRQRTRWFQGNLQASNLLTRIARTGRGLSRLDSIWQVLTPYTLLAGTFLVLSFFLSLVEAGVAAVRGEPQSWAWLLGAYLLAAGPALVFGVIYWKVERAEGLRLWRSLLYAHLFVVYGLMPCIIGWRALGRALIGRTGWAKTAREAEGPRAVGSPPLAVPSGSADVTLDQKAVA</sequence>
<evidence type="ECO:0000313" key="7">
    <source>
        <dbReference type="EMBL" id="QQM68050.1"/>
    </source>
</evidence>
<feature type="domain" description="Glycosyltransferase 2-like" evidence="6">
    <location>
        <begin position="156"/>
        <end position="371"/>
    </location>
</feature>
<evidence type="ECO:0000259" key="6">
    <source>
        <dbReference type="Pfam" id="PF13632"/>
    </source>
</evidence>
<organism evidence="7 8">
    <name type="scientific">Actinomyces weissii</name>
    <dbReference type="NCBI Taxonomy" id="675090"/>
    <lineage>
        <taxon>Bacteria</taxon>
        <taxon>Bacillati</taxon>
        <taxon>Actinomycetota</taxon>
        <taxon>Actinomycetes</taxon>
        <taxon>Actinomycetales</taxon>
        <taxon>Actinomycetaceae</taxon>
        <taxon>Actinomyces</taxon>
    </lineage>
</organism>
<dbReference type="PANTHER" id="PTHR43630">
    <property type="entry name" value="POLY-BETA-1,6-N-ACETYL-D-GLUCOSAMINE SYNTHASE"/>
    <property type="match status" value="1"/>
</dbReference>
<feature type="transmembrane region" description="Helical" evidence="5">
    <location>
        <begin position="394"/>
        <end position="415"/>
    </location>
</feature>
<gene>
    <name evidence="7" type="ORF">JG540_04175</name>
</gene>
<dbReference type="AlphaFoldDB" id="A0A7T7MB32"/>
<dbReference type="RefSeq" id="WP_200277487.1">
    <property type="nucleotide sequence ID" value="NZ_CP066802.1"/>
</dbReference>
<evidence type="ECO:0000256" key="5">
    <source>
        <dbReference type="SAM" id="Phobius"/>
    </source>
</evidence>
<dbReference type="InterPro" id="IPR029044">
    <property type="entry name" value="Nucleotide-diphossugar_trans"/>
</dbReference>